<dbReference type="SMART" id="SM00382">
    <property type="entry name" value="AAA"/>
    <property type="match status" value="1"/>
</dbReference>
<evidence type="ECO:0000256" key="2">
    <source>
        <dbReference type="ARBA" id="ARBA00022741"/>
    </source>
</evidence>
<dbReference type="InterPro" id="IPR003593">
    <property type="entry name" value="AAA+_ATPase"/>
</dbReference>
<evidence type="ECO:0000256" key="1">
    <source>
        <dbReference type="ARBA" id="ARBA00022448"/>
    </source>
</evidence>
<keyword evidence="2" id="KW-0547">Nucleotide-binding</keyword>
<dbReference type="Proteomes" id="UP001501303">
    <property type="component" value="Unassembled WGS sequence"/>
</dbReference>
<accession>A0ABN2PV89</accession>
<evidence type="ECO:0000259" key="4">
    <source>
        <dbReference type="PROSITE" id="PS50893"/>
    </source>
</evidence>
<dbReference type="PANTHER" id="PTHR24220">
    <property type="entry name" value="IMPORT ATP-BINDING PROTEIN"/>
    <property type="match status" value="1"/>
</dbReference>
<dbReference type="PROSITE" id="PS50893">
    <property type="entry name" value="ABC_TRANSPORTER_2"/>
    <property type="match status" value="1"/>
</dbReference>
<reference evidence="5 6" key="1">
    <citation type="journal article" date="2019" name="Int. J. Syst. Evol. Microbiol.">
        <title>The Global Catalogue of Microorganisms (GCM) 10K type strain sequencing project: providing services to taxonomists for standard genome sequencing and annotation.</title>
        <authorList>
            <consortium name="The Broad Institute Genomics Platform"/>
            <consortium name="The Broad Institute Genome Sequencing Center for Infectious Disease"/>
            <person name="Wu L."/>
            <person name="Ma J."/>
        </authorList>
    </citation>
    <scope>NUCLEOTIDE SEQUENCE [LARGE SCALE GENOMIC DNA]</scope>
    <source>
        <strain evidence="5 6">JCM 13581</strain>
    </source>
</reference>
<evidence type="ECO:0000313" key="6">
    <source>
        <dbReference type="Proteomes" id="UP001501303"/>
    </source>
</evidence>
<dbReference type="InterPro" id="IPR017911">
    <property type="entry name" value="MacB-like_ATP-bd"/>
</dbReference>
<comment type="caution">
    <text evidence="5">The sequence shown here is derived from an EMBL/GenBank/DDBJ whole genome shotgun (WGS) entry which is preliminary data.</text>
</comment>
<dbReference type="InterPro" id="IPR003439">
    <property type="entry name" value="ABC_transporter-like_ATP-bd"/>
</dbReference>
<keyword evidence="1" id="KW-0813">Transport</keyword>
<gene>
    <name evidence="5" type="ORF">GCM10009716_45930</name>
</gene>
<dbReference type="InterPro" id="IPR017871">
    <property type="entry name" value="ABC_transporter-like_CS"/>
</dbReference>
<protein>
    <submittedName>
        <fullName evidence="5">ABC transporter ATP-binding protein</fullName>
    </submittedName>
</protein>
<organism evidence="5 6">
    <name type="scientific">Streptomyces sodiiphilus</name>
    <dbReference type="NCBI Taxonomy" id="226217"/>
    <lineage>
        <taxon>Bacteria</taxon>
        <taxon>Bacillati</taxon>
        <taxon>Actinomycetota</taxon>
        <taxon>Actinomycetes</taxon>
        <taxon>Kitasatosporales</taxon>
        <taxon>Streptomycetaceae</taxon>
        <taxon>Streptomyces</taxon>
    </lineage>
</organism>
<evidence type="ECO:0000313" key="5">
    <source>
        <dbReference type="EMBL" id="GAA1933529.1"/>
    </source>
</evidence>
<dbReference type="Pfam" id="PF00005">
    <property type="entry name" value="ABC_tran"/>
    <property type="match status" value="1"/>
</dbReference>
<name>A0ABN2PV89_9ACTN</name>
<sequence>MHPAIPAEKQEHPMRCPVCGAEATAARCGGCNRPLLPPLQDGPALRLEDIEHTYGTGAAAVHALRGTSFAAARGEITVISGPSGGGKSTALLTMGLLLRPTSGTVSVAGEPLHEASEKRRARVRLLRMGFVFQQFNLLAALTAEENVLVPLRYAGVAAEAARDRARDLLRRLGLERRAVHRPADLSGGEKQRVAVARALALGPDIVLADEPTANLDSRAGRQVTEQLAELARAQRSAVVVVTHDTRLAPLADRVLHLEDGRLNPAPAGREEDR</sequence>
<dbReference type="InterPro" id="IPR015854">
    <property type="entry name" value="ABC_transpr_LolD-like"/>
</dbReference>
<keyword evidence="6" id="KW-1185">Reference proteome</keyword>
<evidence type="ECO:0000256" key="3">
    <source>
        <dbReference type="ARBA" id="ARBA00022840"/>
    </source>
</evidence>
<dbReference type="Gene3D" id="3.40.50.300">
    <property type="entry name" value="P-loop containing nucleotide triphosphate hydrolases"/>
    <property type="match status" value="1"/>
</dbReference>
<dbReference type="PROSITE" id="PS00211">
    <property type="entry name" value="ABC_TRANSPORTER_1"/>
    <property type="match status" value="1"/>
</dbReference>
<feature type="domain" description="ABC transporter" evidence="4">
    <location>
        <begin position="45"/>
        <end position="273"/>
    </location>
</feature>
<dbReference type="EMBL" id="BAAAMJ010000072">
    <property type="protein sequence ID" value="GAA1933529.1"/>
    <property type="molecule type" value="Genomic_DNA"/>
</dbReference>
<proteinExistence type="predicted"/>
<dbReference type="PANTHER" id="PTHR24220:SF685">
    <property type="entry name" value="ABC TRANSPORTER RELATED"/>
    <property type="match status" value="1"/>
</dbReference>
<dbReference type="GO" id="GO:0005524">
    <property type="term" value="F:ATP binding"/>
    <property type="evidence" value="ECO:0007669"/>
    <property type="project" value="UniProtKB-KW"/>
</dbReference>
<dbReference type="CDD" id="cd03255">
    <property type="entry name" value="ABC_MJ0796_LolCDE_FtsE"/>
    <property type="match status" value="1"/>
</dbReference>
<dbReference type="SUPFAM" id="SSF52540">
    <property type="entry name" value="P-loop containing nucleoside triphosphate hydrolases"/>
    <property type="match status" value="1"/>
</dbReference>
<dbReference type="InterPro" id="IPR027417">
    <property type="entry name" value="P-loop_NTPase"/>
</dbReference>
<keyword evidence="3 5" id="KW-0067">ATP-binding</keyword>